<dbReference type="Proteomes" id="UP000003460">
    <property type="component" value="Unassembled WGS sequence"/>
</dbReference>
<evidence type="ECO:0000313" key="2">
    <source>
        <dbReference type="Proteomes" id="UP000003460"/>
    </source>
</evidence>
<dbReference type="EMBL" id="ACIJ02000023">
    <property type="protein sequence ID" value="EEX70904.1"/>
    <property type="molecule type" value="Genomic_DNA"/>
</dbReference>
<name>C9LIT7_9BACT</name>
<dbReference type="HOGENOM" id="CLU_3139303_0_0_10"/>
<organism evidence="1 2">
    <name type="scientific">Alloprevotella tannerae ATCC 51259</name>
    <dbReference type="NCBI Taxonomy" id="626522"/>
    <lineage>
        <taxon>Bacteria</taxon>
        <taxon>Pseudomonadati</taxon>
        <taxon>Bacteroidota</taxon>
        <taxon>Bacteroidia</taxon>
        <taxon>Bacteroidales</taxon>
        <taxon>Prevotellaceae</taxon>
        <taxon>Alloprevotella</taxon>
    </lineage>
</organism>
<accession>C9LIT7</accession>
<evidence type="ECO:0000313" key="1">
    <source>
        <dbReference type="EMBL" id="EEX70904.1"/>
    </source>
</evidence>
<gene>
    <name evidence="1" type="ORF">GCWU000325_02146</name>
</gene>
<dbReference type="STRING" id="626522.GCWU000325_02146"/>
<protein>
    <submittedName>
        <fullName evidence="1">Uncharacterized protein</fullName>
    </submittedName>
</protein>
<keyword evidence="2" id="KW-1185">Reference proteome</keyword>
<comment type="caution">
    <text evidence="1">The sequence shown here is derived from an EMBL/GenBank/DDBJ whole genome shotgun (WGS) entry which is preliminary data.</text>
</comment>
<dbReference type="AlphaFoldDB" id="C9LIT7"/>
<sequence length="49" mass="5624">MPIKARFGGAPTEDIVAGAQCERTEQLYYATSVHRRLLRFWKSANEQNI</sequence>
<proteinExistence type="predicted"/>
<reference evidence="1" key="1">
    <citation type="submission" date="2009-09" db="EMBL/GenBank/DDBJ databases">
        <authorList>
            <person name="Weinstock G."/>
            <person name="Sodergren E."/>
            <person name="Clifton S."/>
            <person name="Fulton L."/>
            <person name="Fulton B."/>
            <person name="Courtney L."/>
            <person name="Fronick C."/>
            <person name="Harrison M."/>
            <person name="Strong C."/>
            <person name="Farmer C."/>
            <person name="Delahaunty K."/>
            <person name="Markovic C."/>
            <person name="Hall O."/>
            <person name="Minx P."/>
            <person name="Tomlinson C."/>
            <person name="Mitreva M."/>
            <person name="Nelson J."/>
            <person name="Hou S."/>
            <person name="Wollam A."/>
            <person name="Pepin K.H."/>
            <person name="Johnson M."/>
            <person name="Bhonagiri V."/>
            <person name="Nash W.E."/>
            <person name="Warren W."/>
            <person name="Chinwalla A."/>
            <person name="Mardis E.R."/>
            <person name="Wilson R.K."/>
        </authorList>
    </citation>
    <scope>NUCLEOTIDE SEQUENCE [LARGE SCALE GENOMIC DNA]</scope>
    <source>
        <strain evidence="1">ATCC 51259</strain>
    </source>
</reference>